<gene>
    <name evidence="1" type="ORF">UW30_C0001G0032</name>
</gene>
<dbReference type="EMBL" id="LCHU01000001">
    <property type="protein sequence ID" value="KKT42307.1"/>
    <property type="molecule type" value="Genomic_DNA"/>
</dbReference>
<evidence type="ECO:0000313" key="1">
    <source>
        <dbReference type="EMBL" id="KKT42307.1"/>
    </source>
</evidence>
<sequence length="516" mass="59559">MSSCKNTKTAMNESFENKYVAEGVSLENKGAGKELIVLAEADETLQKAEIEAIEVILAGRQAEESAIGPKIHEKVSEIEGGAKTLLNSFKEKVTNIVFGQKENEGQPKLPKEIFFPEEELERVKRMGLRGRKEALGEWKEKYAKQKETLANFQEEMIGRIRQCPDMHLDNFRFIKEEANRLGFTPEQKENILSIFNAYARKHNEVASIRREHPNDSELFEALFKSAPKGKIEVVEGPMTLYFKCFNVKDYALIYSQSFSGDKEFTEHDINVANMSQGCSIPTAPIKGLEGCIIAENRFVMNKRFQSVEGFSKVYSPARNEWIDEKIANENILATSENTRIHEEQHAIKRLFFDRLLRRNTFKELLSSKTDNEREKWLANYLRYTRQSAAEPRAKDEILAFFKDGTNPTETLKYLTESKKEGGLYDYLDDDNIEWPSRLQYMLQVENYKKLYDKTRNKIYTEEYHALIENSIHNAEFLEQNGRTKEQVIALLINEPLSKWAKVVGRLVAGKRIAKEK</sequence>
<evidence type="ECO:0000313" key="2">
    <source>
        <dbReference type="Proteomes" id="UP000034736"/>
    </source>
</evidence>
<reference evidence="1 2" key="1">
    <citation type="journal article" date="2015" name="Nature">
        <title>rRNA introns, odd ribosomes, and small enigmatic genomes across a large radiation of phyla.</title>
        <authorList>
            <person name="Brown C.T."/>
            <person name="Hug L.A."/>
            <person name="Thomas B.C."/>
            <person name="Sharon I."/>
            <person name="Castelle C.J."/>
            <person name="Singh A."/>
            <person name="Wilkins M.J."/>
            <person name="Williams K.H."/>
            <person name="Banfield J.F."/>
        </authorList>
    </citation>
    <scope>NUCLEOTIDE SEQUENCE [LARGE SCALE GENOMIC DNA]</scope>
</reference>
<organism evidence="1 2">
    <name type="scientific">Candidatus Giovannonibacteria bacterium GW2011_GWA2_44_13b</name>
    <dbReference type="NCBI Taxonomy" id="1618647"/>
    <lineage>
        <taxon>Bacteria</taxon>
        <taxon>Candidatus Giovannoniibacteriota</taxon>
    </lineage>
</organism>
<dbReference type="STRING" id="1618647.UW30_C0001G0032"/>
<dbReference type="Proteomes" id="UP000034736">
    <property type="component" value="Unassembled WGS sequence"/>
</dbReference>
<proteinExistence type="predicted"/>
<comment type="caution">
    <text evidence="1">The sequence shown here is derived from an EMBL/GenBank/DDBJ whole genome shotgun (WGS) entry which is preliminary data.</text>
</comment>
<protein>
    <submittedName>
        <fullName evidence="1">Uncharacterized protein</fullName>
    </submittedName>
</protein>
<accession>A0A0G1JE61</accession>
<name>A0A0G1JE61_9BACT</name>
<dbReference type="AlphaFoldDB" id="A0A0G1JE61"/>